<proteinExistence type="predicted"/>
<accession>A0A9P8SCC0</accession>
<dbReference type="AlphaFoldDB" id="A0A9P8SCC0"/>
<evidence type="ECO:0000313" key="3">
    <source>
        <dbReference type="Proteomes" id="UP000764110"/>
    </source>
</evidence>
<feature type="chain" id="PRO_5040238478" evidence="1">
    <location>
        <begin position="17"/>
        <end position="273"/>
    </location>
</feature>
<comment type="caution">
    <text evidence="2">The sequence shown here is derived from an EMBL/GenBank/DDBJ whole genome shotgun (WGS) entry which is preliminary data.</text>
</comment>
<evidence type="ECO:0000256" key="1">
    <source>
        <dbReference type="SAM" id="SignalP"/>
    </source>
</evidence>
<keyword evidence="3" id="KW-1185">Reference proteome</keyword>
<evidence type="ECO:0000313" key="2">
    <source>
        <dbReference type="EMBL" id="KAH0601174.1"/>
    </source>
</evidence>
<feature type="signal peptide" evidence="1">
    <location>
        <begin position="1"/>
        <end position="16"/>
    </location>
</feature>
<dbReference type="Proteomes" id="UP000764110">
    <property type="component" value="Unassembled WGS sequence"/>
</dbReference>
<reference evidence="2 3" key="1">
    <citation type="submission" date="2020-07" db="EMBL/GenBank/DDBJ databases">
        <title>Metarhizium humberi genome.</title>
        <authorList>
            <person name="Lysoe E."/>
        </authorList>
    </citation>
    <scope>NUCLEOTIDE SEQUENCE [LARGE SCALE GENOMIC DNA]</scope>
    <source>
        <strain evidence="2 3">ESALQ1638</strain>
    </source>
</reference>
<dbReference type="EMBL" id="JACEFI010000001">
    <property type="protein sequence ID" value="KAH0601174.1"/>
    <property type="molecule type" value="Genomic_DNA"/>
</dbReference>
<keyword evidence="1" id="KW-0732">Signal</keyword>
<organism evidence="2 3">
    <name type="scientific">Metarhizium humberi</name>
    <dbReference type="NCBI Taxonomy" id="2596975"/>
    <lineage>
        <taxon>Eukaryota</taxon>
        <taxon>Fungi</taxon>
        <taxon>Dikarya</taxon>
        <taxon>Ascomycota</taxon>
        <taxon>Pezizomycotina</taxon>
        <taxon>Sordariomycetes</taxon>
        <taxon>Hypocreomycetidae</taxon>
        <taxon>Hypocreales</taxon>
        <taxon>Clavicipitaceae</taxon>
        <taxon>Metarhizium</taxon>
    </lineage>
</organism>
<protein>
    <submittedName>
        <fullName evidence="2">Uncharacterized protein</fullName>
    </submittedName>
</protein>
<name>A0A9P8SCC0_9HYPO</name>
<gene>
    <name evidence="2" type="ORF">MHUMG1_00046</name>
</gene>
<sequence length="273" mass="30919">MKAYIALPLLVGAVLAAPQQQNATRDNKPFKEPATDMSGCYVRDDSPTLQARPPTYTEDCTGTIEYCLRGFYKHHGEDFADADACLWSRGKDPKTLDAYRILNNDDYHAGIRALQQGNQIYNRYLLITRLTDTHVADDKDKEGNDIINKLWWSNERRVPLARESLDLAKRKFATAFGPEFSGEINQAIDDARAKLNAAWTQVKETNVNHISDLYGWFRGKTEEKYYKSCYREYKLAIQACDDTHRNGMCLNLFGSAAKVAPDREARYAAAAGE</sequence>